<accession>A0A7W8LKQ8</accession>
<evidence type="ECO:0000256" key="9">
    <source>
        <dbReference type="ARBA" id="ARBA00022777"/>
    </source>
</evidence>
<dbReference type="Pfam" id="PF07475">
    <property type="entry name" value="Hpr_kinase_C"/>
    <property type="match status" value="1"/>
</dbReference>
<dbReference type="RefSeq" id="WP_184656280.1">
    <property type="nucleotide sequence ID" value="NZ_JACHFQ010000001.1"/>
</dbReference>
<evidence type="ECO:0000256" key="10">
    <source>
        <dbReference type="ARBA" id="ARBA00022840"/>
    </source>
</evidence>
<dbReference type="EMBL" id="JACHFQ010000001">
    <property type="protein sequence ID" value="MBB5224671.1"/>
    <property type="molecule type" value="Genomic_DNA"/>
</dbReference>
<dbReference type="FunFam" id="3.40.50.300:FF:000174">
    <property type="entry name" value="HPr kinase/phosphorylase"/>
    <property type="match status" value="1"/>
</dbReference>
<evidence type="ECO:0000256" key="11">
    <source>
        <dbReference type="ARBA" id="ARBA00022842"/>
    </source>
</evidence>
<evidence type="ECO:0000256" key="4">
    <source>
        <dbReference type="ARBA" id="ARBA00011643"/>
    </source>
</evidence>
<keyword evidence="7 14" id="KW-0479">Metal-binding</keyword>
<dbReference type="GO" id="GO:0005524">
    <property type="term" value="F:ATP binding"/>
    <property type="evidence" value="ECO:0007669"/>
    <property type="project" value="UniProtKB-UniRule"/>
</dbReference>
<dbReference type="SUPFAM" id="SSF75138">
    <property type="entry name" value="HprK N-terminal domain-like"/>
    <property type="match status" value="1"/>
</dbReference>
<feature type="binding site" evidence="14">
    <location>
        <position position="169"/>
    </location>
    <ligand>
        <name>Mg(2+)</name>
        <dbReference type="ChEBI" id="CHEBI:18420"/>
    </ligand>
</feature>
<dbReference type="InterPro" id="IPR027417">
    <property type="entry name" value="P-loop_NTPase"/>
</dbReference>
<comment type="catalytic activity">
    <reaction evidence="1 14">
        <text>[HPr protein]-L-serine + ATP = [HPr protein]-O-phospho-L-serine + ADP + H(+)</text>
        <dbReference type="Rhea" id="RHEA:46600"/>
        <dbReference type="Rhea" id="RHEA-COMP:11602"/>
        <dbReference type="Rhea" id="RHEA-COMP:11603"/>
        <dbReference type="ChEBI" id="CHEBI:15378"/>
        <dbReference type="ChEBI" id="CHEBI:29999"/>
        <dbReference type="ChEBI" id="CHEBI:30616"/>
        <dbReference type="ChEBI" id="CHEBI:83421"/>
        <dbReference type="ChEBI" id="CHEBI:456216"/>
    </reaction>
</comment>
<dbReference type="Proteomes" id="UP000518887">
    <property type="component" value="Unassembled WGS sequence"/>
</dbReference>
<feature type="region of interest" description="Important for the catalytic mechanism of both phosphorylation and dephosphorylation" evidence="14">
    <location>
        <begin position="211"/>
        <end position="220"/>
    </location>
</feature>
<evidence type="ECO:0000256" key="5">
    <source>
        <dbReference type="ARBA" id="ARBA00022527"/>
    </source>
</evidence>
<dbReference type="GO" id="GO:0006109">
    <property type="term" value="P:regulation of carbohydrate metabolic process"/>
    <property type="evidence" value="ECO:0007669"/>
    <property type="project" value="UniProtKB-UniRule"/>
</dbReference>
<keyword evidence="5 14" id="KW-0723">Serine/threonine-protein kinase</keyword>
<evidence type="ECO:0000313" key="18">
    <source>
        <dbReference type="Proteomes" id="UP000518887"/>
    </source>
</evidence>
<evidence type="ECO:0000256" key="13">
    <source>
        <dbReference type="ARBA" id="ARBA00047657"/>
    </source>
</evidence>
<comment type="domain">
    <text evidence="14">The Walker A ATP-binding motif also binds Pi and PPi.</text>
</comment>
<name>A0A7W8LKQ8_9SPIR</name>
<keyword evidence="6 14" id="KW-0808">Transferase</keyword>
<dbReference type="Gene3D" id="3.40.1390.20">
    <property type="entry name" value="HprK N-terminal domain-like"/>
    <property type="match status" value="1"/>
</dbReference>
<dbReference type="GO" id="GO:0004712">
    <property type="term" value="F:protein serine/threonine/tyrosine kinase activity"/>
    <property type="evidence" value="ECO:0007669"/>
    <property type="project" value="UniProtKB-UniRule"/>
</dbReference>
<feature type="active site" evidence="14">
    <location>
        <position position="168"/>
    </location>
</feature>
<evidence type="ECO:0000256" key="8">
    <source>
        <dbReference type="ARBA" id="ARBA00022741"/>
    </source>
</evidence>
<comment type="miscellaneous">
    <text evidence="14">Both phosphorylation and phosphorolysis are carried out by the same active site and suggest a common mechanism for both reactions.</text>
</comment>
<organism evidence="17 18">
    <name type="scientific">Treponema ruminis</name>
    <dbReference type="NCBI Taxonomy" id="744515"/>
    <lineage>
        <taxon>Bacteria</taxon>
        <taxon>Pseudomonadati</taxon>
        <taxon>Spirochaetota</taxon>
        <taxon>Spirochaetia</taxon>
        <taxon>Spirochaetales</taxon>
        <taxon>Treponemataceae</taxon>
        <taxon>Treponema</taxon>
    </lineage>
</organism>
<evidence type="ECO:0000259" key="16">
    <source>
        <dbReference type="Pfam" id="PF07475"/>
    </source>
</evidence>
<dbReference type="HAMAP" id="MF_01249">
    <property type="entry name" value="HPr_kinase"/>
    <property type="match status" value="1"/>
</dbReference>
<keyword evidence="9 14" id="KW-0418">Kinase</keyword>
<dbReference type="AlphaFoldDB" id="A0A7W8LKQ8"/>
<feature type="active site" description="Proton acceptor; for phosphorylation activity. Proton donor; for dephosphorylation activity" evidence="14">
    <location>
        <position position="186"/>
    </location>
</feature>
<comment type="cofactor">
    <cofactor evidence="2 14">
        <name>Mg(2+)</name>
        <dbReference type="ChEBI" id="CHEBI:18420"/>
    </cofactor>
</comment>
<keyword evidence="18" id="KW-1185">Reference proteome</keyword>
<evidence type="ECO:0000256" key="14">
    <source>
        <dbReference type="HAMAP-Rule" id="MF_01249"/>
    </source>
</evidence>
<evidence type="ECO:0000256" key="1">
    <source>
        <dbReference type="ARBA" id="ARBA00001120"/>
    </source>
</evidence>
<keyword evidence="12 14" id="KW-0511">Multifunctional enzyme</keyword>
<dbReference type="GO" id="GO:0000287">
    <property type="term" value="F:magnesium ion binding"/>
    <property type="evidence" value="ECO:0007669"/>
    <property type="project" value="UniProtKB-UniRule"/>
</dbReference>
<comment type="caution">
    <text evidence="17">The sequence shown here is derived from an EMBL/GenBank/DDBJ whole genome shotgun (WGS) entry which is preliminary data.</text>
</comment>
<evidence type="ECO:0000313" key="17">
    <source>
        <dbReference type="EMBL" id="MBB5224671.1"/>
    </source>
</evidence>
<reference evidence="17 18" key="1">
    <citation type="submission" date="2020-08" db="EMBL/GenBank/DDBJ databases">
        <title>Genomic Encyclopedia of Type Strains, Phase IV (KMG-IV): sequencing the most valuable type-strain genomes for metagenomic binning, comparative biology and taxonomic classification.</title>
        <authorList>
            <person name="Goeker M."/>
        </authorList>
    </citation>
    <scope>NUCLEOTIDE SEQUENCE [LARGE SCALE GENOMIC DNA]</scope>
    <source>
        <strain evidence="17 18">DSM 103462</strain>
    </source>
</reference>
<dbReference type="EC" id="2.7.4.-" evidence="14"/>
<dbReference type="SUPFAM" id="SSF53795">
    <property type="entry name" value="PEP carboxykinase-like"/>
    <property type="match status" value="1"/>
</dbReference>
<dbReference type="InterPro" id="IPR011126">
    <property type="entry name" value="Hpr_kin/Pase_Hpr_N"/>
</dbReference>
<dbReference type="GO" id="GO:0004674">
    <property type="term" value="F:protein serine/threonine kinase activity"/>
    <property type="evidence" value="ECO:0007669"/>
    <property type="project" value="UniProtKB-KW"/>
</dbReference>
<evidence type="ECO:0000256" key="3">
    <source>
        <dbReference type="ARBA" id="ARBA00006883"/>
    </source>
</evidence>
<evidence type="ECO:0000259" key="15">
    <source>
        <dbReference type="Pfam" id="PF02603"/>
    </source>
</evidence>
<comment type="similarity">
    <text evidence="3 14">Belongs to the HPrK/P family.</text>
</comment>
<sequence>MADKVFTVLDLLDMELPEHSQLHLRCIGGRMSLSNVIAAPEINRPGLALTGFYDSFTRGCVQLFGSAESAYLKKLYDENNTQSLAKMFEYSIPCLIFSRDLTPPDNFVILAESSGCAILKTELDINEFSLRLMRVFANVFAPKKTLHGVLVEVYGIGILLTGHSGVGKSECALELVERGHRLVADDIVEIHCVNGNSILGQGANKLISHHMEIRGLGIINIAQMYGVGSIREQKEIQLVIRLEEWDNSKVYDRVGNNLETLDFLGVRVPTIEIPVKPGRNLPIIIEAAAMNERLKARGYNSARDFNQNILKWIETGEVQNAYYGMDDSY</sequence>
<dbReference type="InterPro" id="IPR003755">
    <property type="entry name" value="HPr(Ser)_kin/Pase"/>
</dbReference>
<evidence type="ECO:0000256" key="6">
    <source>
        <dbReference type="ARBA" id="ARBA00022679"/>
    </source>
</evidence>
<feature type="binding site" evidence="14">
    <location>
        <position position="212"/>
    </location>
    <ligand>
        <name>Mg(2+)</name>
        <dbReference type="ChEBI" id="CHEBI:18420"/>
    </ligand>
</feature>
<comment type="subunit">
    <text evidence="4 14">Homohexamer.</text>
</comment>
<comment type="function">
    <text evidence="14">Catalyzes the ATP- as well as the pyrophosphate-dependent phosphorylation of a specific serine residue in HPr, a phosphocarrier protein of the phosphoenolpyruvate-dependent sugar phosphotransferase system (PTS). HprK/P also catalyzes the pyrophosphate-producing, inorganic phosphate-dependent dephosphorylation (phosphorolysis) of seryl-phosphorylated HPr (P-Ser-HPr).</text>
</comment>
<gene>
    <name evidence="14" type="primary">hprK</name>
    <name evidence="17" type="ORF">HNP76_000011</name>
</gene>
<evidence type="ECO:0000256" key="12">
    <source>
        <dbReference type="ARBA" id="ARBA00023268"/>
    </source>
</evidence>
<feature type="domain" description="HPr kinase/phosphorylase C-terminal" evidence="16">
    <location>
        <begin position="140"/>
        <end position="308"/>
    </location>
</feature>
<dbReference type="Pfam" id="PF02603">
    <property type="entry name" value="Hpr_kinase_N"/>
    <property type="match status" value="1"/>
</dbReference>
<keyword evidence="11 14" id="KW-0460">Magnesium</keyword>
<feature type="domain" description="HPr(Ser) kinase/phosphorylase N-terminal" evidence="15">
    <location>
        <begin position="16"/>
        <end position="134"/>
    </location>
</feature>
<feature type="region of interest" description="Important for the catalytic mechanism of dephosphorylation" evidence="14">
    <location>
        <begin position="274"/>
        <end position="279"/>
    </location>
</feature>
<feature type="active site" evidence="14">
    <location>
        <position position="147"/>
    </location>
</feature>
<protein>
    <recommendedName>
        <fullName evidence="14">HPr kinase/phosphorylase</fullName>
        <shortName evidence="14">HPrK/P</shortName>
        <ecNumber evidence="14">2.7.11.-</ecNumber>
        <ecNumber evidence="14">2.7.4.-</ecNumber>
    </recommendedName>
    <alternativeName>
        <fullName evidence="14">HPr(Ser) kinase/phosphorylase</fullName>
    </alternativeName>
</protein>
<feature type="binding site" evidence="14">
    <location>
        <begin position="162"/>
        <end position="169"/>
    </location>
    <ligand>
        <name>ATP</name>
        <dbReference type="ChEBI" id="CHEBI:30616"/>
    </ligand>
</feature>
<evidence type="ECO:0000256" key="7">
    <source>
        <dbReference type="ARBA" id="ARBA00022723"/>
    </source>
</evidence>
<evidence type="ECO:0000256" key="2">
    <source>
        <dbReference type="ARBA" id="ARBA00001946"/>
    </source>
</evidence>
<dbReference type="CDD" id="cd01918">
    <property type="entry name" value="HprK_C"/>
    <property type="match status" value="1"/>
</dbReference>
<dbReference type="EC" id="2.7.11.-" evidence="14"/>
<dbReference type="PANTHER" id="PTHR30305:SF1">
    <property type="entry name" value="HPR KINASE_PHOSPHORYLASE"/>
    <property type="match status" value="1"/>
</dbReference>
<comment type="catalytic activity">
    <reaction evidence="13 14">
        <text>[HPr protein]-O-phospho-L-serine + phosphate + H(+) = [HPr protein]-L-serine + diphosphate</text>
        <dbReference type="Rhea" id="RHEA:46604"/>
        <dbReference type="Rhea" id="RHEA-COMP:11602"/>
        <dbReference type="Rhea" id="RHEA-COMP:11603"/>
        <dbReference type="ChEBI" id="CHEBI:15378"/>
        <dbReference type="ChEBI" id="CHEBI:29999"/>
        <dbReference type="ChEBI" id="CHEBI:33019"/>
        <dbReference type="ChEBI" id="CHEBI:43474"/>
        <dbReference type="ChEBI" id="CHEBI:83421"/>
    </reaction>
</comment>
<dbReference type="PANTHER" id="PTHR30305">
    <property type="entry name" value="PROTEIN YJDM-RELATED"/>
    <property type="match status" value="1"/>
</dbReference>
<keyword evidence="8 14" id="KW-0547">Nucleotide-binding</keyword>
<dbReference type="Gene3D" id="3.40.50.300">
    <property type="entry name" value="P-loop containing nucleotide triphosphate hydrolases"/>
    <property type="match status" value="1"/>
</dbReference>
<keyword evidence="10 14" id="KW-0067">ATP-binding</keyword>
<dbReference type="InterPro" id="IPR011104">
    <property type="entry name" value="Hpr_kin/Pase_C"/>
</dbReference>
<proteinExistence type="inferred from homology"/>
<dbReference type="GO" id="GO:0000155">
    <property type="term" value="F:phosphorelay sensor kinase activity"/>
    <property type="evidence" value="ECO:0007669"/>
    <property type="project" value="InterPro"/>
</dbReference>
<dbReference type="InterPro" id="IPR028979">
    <property type="entry name" value="Ser_kin/Pase_Hpr-like_N_sf"/>
</dbReference>
<dbReference type="NCBIfam" id="TIGR00679">
    <property type="entry name" value="hpr-ser"/>
    <property type="match status" value="1"/>
</dbReference>
<feature type="active site" evidence="14">
    <location>
        <position position="253"/>
    </location>
</feature>